<dbReference type="PANTHER" id="PTHR34857:SF2">
    <property type="entry name" value="SLL0384 PROTEIN"/>
    <property type="match status" value="1"/>
</dbReference>
<evidence type="ECO:0000256" key="1">
    <source>
        <dbReference type="ARBA" id="ARBA00004651"/>
    </source>
</evidence>
<dbReference type="GO" id="GO:0006824">
    <property type="term" value="P:cobalt ion transport"/>
    <property type="evidence" value="ECO:0007669"/>
    <property type="project" value="InterPro"/>
</dbReference>
<keyword evidence="2" id="KW-1003">Cell membrane</keyword>
<accession>X0SEA8</accession>
<dbReference type="CDD" id="cd16914">
    <property type="entry name" value="EcfT"/>
    <property type="match status" value="1"/>
</dbReference>
<keyword evidence="5 6" id="KW-0472">Membrane</keyword>
<feature type="transmembrane region" description="Helical" evidence="6">
    <location>
        <begin position="170"/>
        <end position="186"/>
    </location>
</feature>
<feature type="non-terminal residue" evidence="7">
    <location>
        <position position="1"/>
    </location>
</feature>
<name>X0SEA8_9ZZZZ</name>
<dbReference type="AlphaFoldDB" id="X0SEA8"/>
<dbReference type="PANTHER" id="PTHR34857">
    <property type="entry name" value="SLL0384 PROTEIN"/>
    <property type="match status" value="1"/>
</dbReference>
<evidence type="ECO:0000256" key="3">
    <source>
        <dbReference type="ARBA" id="ARBA00022692"/>
    </source>
</evidence>
<feature type="transmembrane region" description="Helical" evidence="6">
    <location>
        <begin position="126"/>
        <end position="149"/>
    </location>
</feature>
<feature type="transmembrane region" description="Helical" evidence="6">
    <location>
        <begin position="61"/>
        <end position="77"/>
    </location>
</feature>
<comment type="caution">
    <text evidence="7">The sequence shown here is derived from an EMBL/GenBank/DDBJ whole genome shotgun (WGS) entry which is preliminary data.</text>
</comment>
<comment type="subcellular location">
    <subcellularLocation>
        <location evidence="1">Cell membrane</location>
        <topology evidence="1">Multi-pass membrane protein</topology>
    </subcellularLocation>
</comment>
<sequence length="276" mass="31871">RRLRSGLAVEIKKRAAGGVKHSFLDQYSQRDSLIHRLDPRTKLITTLFFIVAVVLTPPDRWQAFALYFILIVTLLLLSRVPPLYVLKRSLVIMPFVLLIAIFIPFFKEGEVAGSYNLWQWQVTVTYSGLQVFWNILAKAWLSILGLILLTSTTRFSHLLKGLEQLRLPRVMVMLLSFMYRYLFVLVDEVMRMKQARDSRSFGGGRWRRLRTIGNMIGTLFIRSYERGERVYAAMVSRGFDGRIRTLESLAFRQTDAVFGISLGLVLILATVANIWY</sequence>
<keyword evidence="3 6" id="KW-0812">Transmembrane</keyword>
<evidence type="ECO:0000256" key="5">
    <source>
        <dbReference type="ARBA" id="ARBA00023136"/>
    </source>
</evidence>
<evidence type="ECO:0000313" key="7">
    <source>
        <dbReference type="EMBL" id="GAF79388.1"/>
    </source>
</evidence>
<evidence type="ECO:0000256" key="4">
    <source>
        <dbReference type="ARBA" id="ARBA00022989"/>
    </source>
</evidence>
<dbReference type="Pfam" id="PF02361">
    <property type="entry name" value="CbiQ"/>
    <property type="match status" value="1"/>
</dbReference>
<feature type="transmembrane region" description="Helical" evidence="6">
    <location>
        <begin position="89"/>
        <end position="106"/>
    </location>
</feature>
<feature type="transmembrane region" description="Helical" evidence="6">
    <location>
        <begin position="256"/>
        <end position="275"/>
    </location>
</feature>
<evidence type="ECO:0000256" key="2">
    <source>
        <dbReference type="ARBA" id="ARBA00022475"/>
    </source>
</evidence>
<evidence type="ECO:0008006" key="8">
    <source>
        <dbReference type="Google" id="ProtNLM"/>
    </source>
</evidence>
<reference evidence="7" key="1">
    <citation type="journal article" date="2014" name="Front. Microbiol.">
        <title>High frequency of phylogenetically diverse reductive dehalogenase-homologous genes in deep subseafloor sedimentary metagenomes.</title>
        <authorList>
            <person name="Kawai M."/>
            <person name="Futagami T."/>
            <person name="Toyoda A."/>
            <person name="Takaki Y."/>
            <person name="Nishi S."/>
            <person name="Hori S."/>
            <person name="Arai W."/>
            <person name="Tsubouchi T."/>
            <person name="Morono Y."/>
            <person name="Uchiyama I."/>
            <person name="Ito T."/>
            <person name="Fujiyama A."/>
            <person name="Inagaki F."/>
            <person name="Takami H."/>
        </authorList>
    </citation>
    <scope>NUCLEOTIDE SEQUENCE</scope>
    <source>
        <strain evidence="7">Expedition CK06-06</strain>
    </source>
</reference>
<proteinExistence type="predicted"/>
<dbReference type="EMBL" id="BARS01005832">
    <property type="protein sequence ID" value="GAF79388.1"/>
    <property type="molecule type" value="Genomic_DNA"/>
</dbReference>
<dbReference type="InterPro" id="IPR051611">
    <property type="entry name" value="ECF_transporter_component"/>
</dbReference>
<evidence type="ECO:0000256" key="6">
    <source>
        <dbReference type="SAM" id="Phobius"/>
    </source>
</evidence>
<dbReference type="NCBIfam" id="TIGR02454">
    <property type="entry name" value="ECF_T_CbiQ"/>
    <property type="match status" value="1"/>
</dbReference>
<dbReference type="GO" id="GO:0043190">
    <property type="term" value="C:ATP-binding cassette (ABC) transporter complex"/>
    <property type="evidence" value="ECO:0007669"/>
    <property type="project" value="InterPro"/>
</dbReference>
<dbReference type="InterPro" id="IPR012809">
    <property type="entry name" value="ECF_CbiQ"/>
</dbReference>
<organism evidence="7">
    <name type="scientific">marine sediment metagenome</name>
    <dbReference type="NCBI Taxonomy" id="412755"/>
    <lineage>
        <taxon>unclassified sequences</taxon>
        <taxon>metagenomes</taxon>
        <taxon>ecological metagenomes</taxon>
    </lineage>
</organism>
<gene>
    <name evidence="7" type="ORF">S01H1_11442</name>
</gene>
<dbReference type="InterPro" id="IPR003339">
    <property type="entry name" value="ABC/ECF_trnsptr_transmembrane"/>
</dbReference>
<protein>
    <recommendedName>
        <fullName evidence="8">Cobalt ECF transporter T component CbiQ</fullName>
    </recommendedName>
</protein>
<keyword evidence="4 6" id="KW-1133">Transmembrane helix</keyword>